<comment type="caution">
    <text evidence="2">The sequence shown here is derived from an EMBL/GenBank/DDBJ whole genome shotgun (WGS) entry which is preliminary data.</text>
</comment>
<keyword evidence="1" id="KW-0472">Membrane</keyword>
<organism evidence="2 3">
    <name type="scientific">Bosea eneae</name>
    <dbReference type="NCBI Taxonomy" id="151454"/>
    <lineage>
        <taxon>Bacteria</taxon>
        <taxon>Pseudomonadati</taxon>
        <taxon>Pseudomonadota</taxon>
        <taxon>Alphaproteobacteria</taxon>
        <taxon>Hyphomicrobiales</taxon>
        <taxon>Boseaceae</taxon>
        <taxon>Bosea</taxon>
    </lineage>
</organism>
<dbReference type="Proteomes" id="UP001596053">
    <property type="component" value="Unassembled WGS sequence"/>
</dbReference>
<evidence type="ECO:0000256" key="1">
    <source>
        <dbReference type="SAM" id="Phobius"/>
    </source>
</evidence>
<protein>
    <submittedName>
        <fullName evidence="2">Uncharacterized protein</fullName>
    </submittedName>
</protein>
<keyword evidence="1" id="KW-1133">Transmembrane helix</keyword>
<keyword evidence="1" id="KW-0812">Transmembrane</keyword>
<accession>A0ABW0IY54</accession>
<keyword evidence="3" id="KW-1185">Reference proteome</keyword>
<evidence type="ECO:0000313" key="3">
    <source>
        <dbReference type="Proteomes" id="UP001596053"/>
    </source>
</evidence>
<evidence type="ECO:0000313" key="2">
    <source>
        <dbReference type="EMBL" id="MFC5422195.1"/>
    </source>
</evidence>
<proteinExistence type="predicted"/>
<dbReference type="EMBL" id="JBHSLW010000036">
    <property type="protein sequence ID" value="MFC5422195.1"/>
    <property type="molecule type" value="Genomic_DNA"/>
</dbReference>
<reference evidence="3" key="1">
    <citation type="journal article" date="2019" name="Int. J. Syst. Evol. Microbiol.">
        <title>The Global Catalogue of Microorganisms (GCM) 10K type strain sequencing project: providing services to taxonomists for standard genome sequencing and annotation.</title>
        <authorList>
            <consortium name="The Broad Institute Genomics Platform"/>
            <consortium name="The Broad Institute Genome Sequencing Center for Infectious Disease"/>
            <person name="Wu L."/>
            <person name="Ma J."/>
        </authorList>
    </citation>
    <scope>NUCLEOTIDE SEQUENCE [LARGE SCALE GENOMIC DNA]</scope>
    <source>
        <strain evidence="3">NCAIM B.01391</strain>
    </source>
</reference>
<name>A0ABW0IY54_9HYPH</name>
<gene>
    <name evidence="2" type="ORF">ACFPOB_21755</name>
</gene>
<sequence>MEVDRRLCAFMLGVEVARWAHVSGTGLIGAGLVGLVAGAVAYGRLIVLFIAVRLRTELPVIRRSRRRLRASLGRRGVAASPEFD</sequence>
<feature type="transmembrane region" description="Helical" evidence="1">
    <location>
        <begin position="27"/>
        <end position="52"/>
    </location>
</feature>